<dbReference type="EMBL" id="QJKJ01000332">
    <property type="protein sequence ID" value="RDY13167.1"/>
    <property type="molecule type" value="Genomic_DNA"/>
</dbReference>
<dbReference type="OrthoDB" id="1459528at2759"/>
<evidence type="ECO:0000256" key="1">
    <source>
        <dbReference type="SAM" id="MobiDB-lite"/>
    </source>
</evidence>
<dbReference type="AlphaFoldDB" id="A0A371IDN9"/>
<keyword evidence="3" id="KW-1185">Reference proteome</keyword>
<evidence type="ECO:0000313" key="3">
    <source>
        <dbReference type="Proteomes" id="UP000257109"/>
    </source>
</evidence>
<organism evidence="2 3">
    <name type="scientific">Mucuna pruriens</name>
    <name type="common">Velvet bean</name>
    <name type="synonym">Dolichos pruriens</name>
    <dbReference type="NCBI Taxonomy" id="157652"/>
    <lineage>
        <taxon>Eukaryota</taxon>
        <taxon>Viridiplantae</taxon>
        <taxon>Streptophyta</taxon>
        <taxon>Embryophyta</taxon>
        <taxon>Tracheophyta</taxon>
        <taxon>Spermatophyta</taxon>
        <taxon>Magnoliopsida</taxon>
        <taxon>eudicotyledons</taxon>
        <taxon>Gunneridae</taxon>
        <taxon>Pentapetalae</taxon>
        <taxon>rosids</taxon>
        <taxon>fabids</taxon>
        <taxon>Fabales</taxon>
        <taxon>Fabaceae</taxon>
        <taxon>Papilionoideae</taxon>
        <taxon>50 kb inversion clade</taxon>
        <taxon>NPAAA clade</taxon>
        <taxon>indigoferoid/millettioid clade</taxon>
        <taxon>Phaseoleae</taxon>
        <taxon>Mucuna</taxon>
    </lineage>
</organism>
<protein>
    <submittedName>
        <fullName evidence="2">Uncharacterized protein</fullName>
    </submittedName>
</protein>
<proteinExistence type="predicted"/>
<evidence type="ECO:0000313" key="2">
    <source>
        <dbReference type="EMBL" id="RDY13167.1"/>
    </source>
</evidence>
<feature type="region of interest" description="Disordered" evidence="1">
    <location>
        <begin position="130"/>
        <end position="149"/>
    </location>
</feature>
<accession>A0A371IDN9</accession>
<sequence length="149" mass="17021">DTSFRPFVYSPQEQYEWVSAEVRKYESIIPPTNVKTLVKSRGWVEPQFRSSFKLAYCSPDERVCLAAKERDSNFIYMYETLFRDLGVTIPFDYFAIGVLQLLELHPNGGQPYRLFALFSAPYPLRQLPHSSSATTPLELVPSSAGYPSP</sequence>
<name>A0A371IDN9_MUCPR</name>
<feature type="non-terminal residue" evidence="2">
    <location>
        <position position="149"/>
    </location>
</feature>
<gene>
    <name evidence="2" type="ORF">CR513_01953</name>
</gene>
<reference evidence="2" key="1">
    <citation type="submission" date="2018-05" db="EMBL/GenBank/DDBJ databases">
        <title>Draft genome of Mucuna pruriens seed.</title>
        <authorList>
            <person name="Nnadi N.E."/>
            <person name="Vos R."/>
            <person name="Hasami M.H."/>
            <person name="Devisetty U.K."/>
            <person name="Aguiy J.C."/>
        </authorList>
    </citation>
    <scope>NUCLEOTIDE SEQUENCE [LARGE SCALE GENOMIC DNA]</scope>
    <source>
        <strain evidence="2">JCA_2017</strain>
    </source>
</reference>
<feature type="non-terminal residue" evidence="2">
    <location>
        <position position="1"/>
    </location>
</feature>
<dbReference type="Proteomes" id="UP000257109">
    <property type="component" value="Unassembled WGS sequence"/>
</dbReference>
<comment type="caution">
    <text evidence="2">The sequence shown here is derived from an EMBL/GenBank/DDBJ whole genome shotgun (WGS) entry which is preliminary data.</text>
</comment>